<name>A0A1M4T0F0_9BACL</name>
<dbReference type="AlphaFoldDB" id="A0A1M4T0F0"/>
<accession>A0A1M4T0F0</accession>
<reference evidence="1 2" key="1">
    <citation type="submission" date="2016-11" db="EMBL/GenBank/DDBJ databases">
        <authorList>
            <person name="Jaros S."/>
            <person name="Januszkiewicz K."/>
            <person name="Wedrychowicz H."/>
        </authorList>
    </citation>
    <scope>NUCLEOTIDE SEQUENCE [LARGE SCALE GENOMIC DNA]</scope>
    <source>
        <strain evidence="1 2">DSM 44666</strain>
    </source>
</reference>
<dbReference type="RefSeq" id="WP_073150672.1">
    <property type="nucleotide sequence ID" value="NZ_FQVL01000001.1"/>
</dbReference>
<protein>
    <submittedName>
        <fullName evidence="1">Uncharacterized protein</fullName>
    </submittedName>
</protein>
<keyword evidence="2" id="KW-1185">Reference proteome</keyword>
<gene>
    <name evidence="1" type="ORF">SAMN05444392_101243</name>
</gene>
<sequence>MNSVGHDWIYDYLKTQLPPHQLDQAKQFLRSDSWISPSARKRLLQSNPEEIPLRFRLDIDVSD</sequence>
<dbReference type="Proteomes" id="UP000184476">
    <property type="component" value="Unassembled WGS sequence"/>
</dbReference>
<proteinExistence type="predicted"/>
<evidence type="ECO:0000313" key="1">
    <source>
        <dbReference type="EMBL" id="SHE37961.1"/>
    </source>
</evidence>
<evidence type="ECO:0000313" key="2">
    <source>
        <dbReference type="Proteomes" id="UP000184476"/>
    </source>
</evidence>
<organism evidence="1 2">
    <name type="scientific">Seinonella peptonophila</name>
    <dbReference type="NCBI Taxonomy" id="112248"/>
    <lineage>
        <taxon>Bacteria</taxon>
        <taxon>Bacillati</taxon>
        <taxon>Bacillota</taxon>
        <taxon>Bacilli</taxon>
        <taxon>Bacillales</taxon>
        <taxon>Thermoactinomycetaceae</taxon>
        <taxon>Seinonella</taxon>
    </lineage>
</organism>
<dbReference type="EMBL" id="FQVL01000001">
    <property type="protein sequence ID" value="SHE37961.1"/>
    <property type="molecule type" value="Genomic_DNA"/>
</dbReference>
<dbReference type="OrthoDB" id="2991347at2"/>